<dbReference type="EMBL" id="CP013264">
    <property type="protein sequence ID" value="ALR19284.1"/>
    <property type="molecule type" value="Genomic_DNA"/>
</dbReference>
<dbReference type="Pfam" id="PF00593">
    <property type="entry name" value="TonB_dep_Rec_b-barrel"/>
    <property type="match status" value="1"/>
</dbReference>
<evidence type="ECO:0000256" key="3">
    <source>
        <dbReference type="ARBA" id="ARBA00022448"/>
    </source>
</evidence>
<keyword evidence="8 15" id="KW-0675">Receptor</keyword>
<accession>A0A0S3EV43</accession>
<dbReference type="PANTHER" id="PTHR32552:SF74">
    <property type="entry name" value="HYDROXAMATE SIDEROPHORE RECEPTOR FHUE"/>
    <property type="match status" value="1"/>
</dbReference>
<dbReference type="GO" id="GO:0015344">
    <property type="term" value="F:siderophore uptake transmembrane transporter activity"/>
    <property type="evidence" value="ECO:0007669"/>
    <property type="project" value="TreeGrafter"/>
</dbReference>
<proteinExistence type="inferred from homology"/>
<evidence type="ECO:0000256" key="12">
    <source>
        <dbReference type="SAM" id="SignalP"/>
    </source>
</evidence>
<keyword evidence="7 10" id="KW-0472">Membrane</keyword>
<evidence type="ECO:0000256" key="9">
    <source>
        <dbReference type="ARBA" id="ARBA00023237"/>
    </source>
</evidence>
<evidence type="ECO:0000256" key="8">
    <source>
        <dbReference type="ARBA" id="ARBA00023170"/>
    </source>
</evidence>
<dbReference type="InterPro" id="IPR037066">
    <property type="entry name" value="Plug_dom_sf"/>
</dbReference>
<evidence type="ECO:0000256" key="4">
    <source>
        <dbReference type="ARBA" id="ARBA00022452"/>
    </source>
</evidence>
<keyword evidence="3 10" id="KW-0813">Transport</keyword>
<dbReference type="Pfam" id="PF07715">
    <property type="entry name" value="Plug"/>
    <property type="match status" value="1"/>
</dbReference>
<dbReference type="OrthoDB" id="9760333at2"/>
<keyword evidence="4 10" id="KW-1134">Transmembrane beta strand</keyword>
<dbReference type="GO" id="GO:0009279">
    <property type="term" value="C:cell outer membrane"/>
    <property type="evidence" value="ECO:0007669"/>
    <property type="project" value="UniProtKB-SubCell"/>
</dbReference>
<organism evidence="15 16">
    <name type="scientific">Sphingobium baderi</name>
    <dbReference type="NCBI Taxonomy" id="1332080"/>
    <lineage>
        <taxon>Bacteria</taxon>
        <taxon>Pseudomonadati</taxon>
        <taxon>Pseudomonadota</taxon>
        <taxon>Alphaproteobacteria</taxon>
        <taxon>Sphingomonadales</taxon>
        <taxon>Sphingomonadaceae</taxon>
        <taxon>Sphingobium</taxon>
    </lineage>
</organism>
<dbReference type="CDD" id="cd01347">
    <property type="entry name" value="ligand_gated_channel"/>
    <property type="match status" value="1"/>
</dbReference>
<dbReference type="Gene3D" id="2.170.130.10">
    <property type="entry name" value="TonB-dependent receptor, plug domain"/>
    <property type="match status" value="1"/>
</dbReference>
<dbReference type="Gene3D" id="2.40.170.20">
    <property type="entry name" value="TonB-dependent receptor, beta-barrel domain"/>
    <property type="match status" value="1"/>
</dbReference>
<feature type="chain" id="PRO_5006611717" evidence="12">
    <location>
        <begin position="23"/>
        <end position="713"/>
    </location>
</feature>
<keyword evidence="12" id="KW-0732">Signal</keyword>
<reference evidence="15 16" key="1">
    <citation type="submission" date="2015-11" db="EMBL/GenBank/DDBJ databases">
        <title>A Two-component Flavoprotein Monooxygenase System MeaXY Responsible for para-Hydroxylation of 2-Methyl-6-ethylaniline and 2,6-Diethylaniline in Sphingobium baderi DE-13.</title>
        <authorList>
            <person name="Cheng M."/>
            <person name="Meng Q."/>
            <person name="Yang Y."/>
            <person name="Chu C."/>
            <person name="Yan X."/>
            <person name="He J."/>
            <person name="Li S."/>
        </authorList>
    </citation>
    <scope>NUCLEOTIDE SEQUENCE [LARGE SCALE GENOMIC DNA]</scope>
    <source>
        <strain evidence="15 16">DE-13</strain>
    </source>
</reference>
<dbReference type="SUPFAM" id="SSF56935">
    <property type="entry name" value="Porins"/>
    <property type="match status" value="1"/>
</dbReference>
<keyword evidence="5 10" id="KW-0812">Transmembrane</keyword>
<dbReference type="KEGG" id="sbd:ATN00_02165"/>
<evidence type="ECO:0000256" key="5">
    <source>
        <dbReference type="ARBA" id="ARBA00022692"/>
    </source>
</evidence>
<evidence type="ECO:0000256" key="7">
    <source>
        <dbReference type="ARBA" id="ARBA00023136"/>
    </source>
</evidence>
<comment type="similarity">
    <text evidence="2 10 11">Belongs to the TonB-dependent receptor family.</text>
</comment>
<evidence type="ECO:0000256" key="6">
    <source>
        <dbReference type="ARBA" id="ARBA00023077"/>
    </source>
</evidence>
<dbReference type="PROSITE" id="PS52016">
    <property type="entry name" value="TONB_DEPENDENT_REC_3"/>
    <property type="match status" value="1"/>
</dbReference>
<keyword evidence="16" id="KW-1185">Reference proteome</keyword>
<dbReference type="GO" id="GO:0015891">
    <property type="term" value="P:siderophore transport"/>
    <property type="evidence" value="ECO:0007669"/>
    <property type="project" value="InterPro"/>
</dbReference>
<keyword evidence="6 11" id="KW-0798">TonB box</keyword>
<evidence type="ECO:0000313" key="16">
    <source>
        <dbReference type="Proteomes" id="UP000056968"/>
    </source>
</evidence>
<dbReference type="PANTHER" id="PTHR32552">
    <property type="entry name" value="FERRICHROME IRON RECEPTOR-RELATED"/>
    <property type="match status" value="1"/>
</dbReference>
<feature type="domain" description="TonB-dependent receptor-like beta-barrel" evidence="13">
    <location>
        <begin position="268"/>
        <end position="683"/>
    </location>
</feature>
<dbReference type="InterPro" id="IPR012910">
    <property type="entry name" value="Plug_dom"/>
</dbReference>
<dbReference type="InterPro" id="IPR010105">
    <property type="entry name" value="TonB_sidphr_rcpt"/>
</dbReference>
<dbReference type="InterPro" id="IPR039426">
    <property type="entry name" value="TonB-dep_rcpt-like"/>
</dbReference>
<evidence type="ECO:0000259" key="14">
    <source>
        <dbReference type="Pfam" id="PF07715"/>
    </source>
</evidence>
<dbReference type="GO" id="GO:0038023">
    <property type="term" value="F:signaling receptor activity"/>
    <property type="evidence" value="ECO:0007669"/>
    <property type="project" value="InterPro"/>
</dbReference>
<evidence type="ECO:0000256" key="11">
    <source>
        <dbReference type="RuleBase" id="RU003357"/>
    </source>
</evidence>
<dbReference type="NCBIfam" id="TIGR01783">
    <property type="entry name" value="TonB-siderophor"/>
    <property type="match status" value="1"/>
</dbReference>
<dbReference type="STRING" id="1332080.ATN00_02165"/>
<sequence>MRDCLFWSAAIMAMATAQTAWADDADGAAAERRSDIIVTGIAQRVDAAATGLPLTLRETPQSVTIIDRERIDDFALTNVNDLLDQVVGINVERTETDRTEYDSRGFDITNFQVDGIGLPLRWGIQFGDLDTALFETVEAVRGANAIMTGVGNPSATINYARKRPTKDLQISASTMLGSWDHKRFEADVSGPLNATGTVSARLIYAHDDHDSYLDNYHVNRNVYGAIVVWDITPQLTATTGYTRQENDADGVLWGALPLLYSNGERVAYPSSASTAAPWTYWNVHDQSAYGELAYAAEGGWNAKARFTYNRRDSVANLLYAYGYPDEATGLGVSGVTGIYTSPSNQYLYDAYASGPVTLFGRRHQLAFGLSTAKMDSREYEDFSSTVLDYPAVSDWAFNGVDLARPSYPGAYRAENVTDRLTRAYGAMHLNLADRLKAVVGASAMWLKTTGDSYFVDQYRKDSKVSPYAGLVFDVTGNVSLYASYTDIFNPQKEADATGRRLAPAKGTSIESGIKSEWFDKKLYVSAALFKAKQDGLADAIGVFGDATCGSTGPIGDACYAGVDTTSEGFEIEVTGRVTENWSISGGYTGLRVKDQDGNPTRTFVPRRSLKLATTYEIPELRDLKLGAQFRWQSKTSIVDAGVVDYGIVTDPVTITQSSYAVLDLMAGIRLVDHLRASVNVRNVTGSKYLGSLKWGQAFYAAPRSVLATLSFSY</sequence>
<keyword evidence="9 10" id="KW-0998">Cell outer membrane</keyword>
<dbReference type="InterPro" id="IPR036942">
    <property type="entry name" value="Beta-barrel_TonB_sf"/>
</dbReference>
<dbReference type="AlphaFoldDB" id="A0A0S3EV43"/>
<evidence type="ECO:0000256" key="1">
    <source>
        <dbReference type="ARBA" id="ARBA00004571"/>
    </source>
</evidence>
<feature type="domain" description="TonB-dependent receptor plug" evidence="14">
    <location>
        <begin position="56"/>
        <end position="154"/>
    </location>
</feature>
<dbReference type="InterPro" id="IPR000531">
    <property type="entry name" value="Beta-barrel_TonB"/>
</dbReference>
<name>A0A0S3EV43_9SPHN</name>
<comment type="subcellular location">
    <subcellularLocation>
        <location evidence="1 10">Cell outer membrane</location>
        <topology evidence="1 10">Multi-pass membrane protein</topology>
    </subcellularLocation>
</comment>
<gene>
    <name evidence="15" type="ORF">ATN00_02165</name>
</gene>
<evidence type="ECO:0000256" key="2">
    <source>
        <dbReference type="ARBA" id="ARBA00009810"/>
    </source>
</evidence>
<evidence type="ECO:0000259" key="13">
    <source>
        <dbReference type="Pfam" id="PF00593"/>
    </source>
</evidence>
<evidence type="ECO:0000256" key="10">
    <source>
        <dbReference type="PROSITE-ProRule" id="PRU01360"/>
    </source>
</evidence>
<protein>
    <submittedName>
        <fullName evidence="15">TonB-dependent receptor</fullName>
    </submittedName>
</protein>
<dbReference type="Proteomes" id="UP000056968">
    <property type="component" value="Chromosome"/>
</dbReference>
<feature type="signal peptide" evidence="12">
    <location>
        <begin position="1"/>
        <end position="22"/>
    </location>
</feature>
<evidence type="ECO:0000313" key="15">
    <source>
        <dbReference type="EMBL" id="ALR19284.1"/>
    </source>
</evidence>